<dbReference type="InterPro" id="IPR000781">
    <property type="entry name" value="ERH"/>
</dbReference>
<evidence type="ECO:0000313" key="5">
    <source>
        <dbReference type="EMBL" id="CAG5094405.1"/>
    </source>
</evidence>
<evidence type="ECO:0000256" key="3">
    <source>
        <dbReference type="ARBA" id="ARBA00014423"/>
    </source>
</evidence>
<keyword evidence="6" id="KW-1185">Reference proteome</keyword>
<organism evidence="5 6">
    <name type="scientific">Oikopleura dioica</name>
    <name type="common">Tunicate</name>
    <dbReference type="NCBI Taxonomy" id="34765"/>
    <lineage>
        <taxon>Eukaryota</taxon>
        <taxon>Metazoa</taxon>
        <taxon>Chordata</taxon>
        <taxon>Tunicata</taxon>
        <taxon>Appendicularia</taxon>
        <taxon>Copelata</taxon>
        <taxon>Oikopleuridae</taxon>
        <taxon>Oikopleura</taxon>
    </lineage>
</organism>
<comment type="function">
    <text evidence="1 4">May have a role in the cell cycle.</text>
</comment>
<keyword evidence="4" id="KW-0131">Cell cycle</keyword>
<dbReference type="Gene3D" id="3.30.2260.10">
    <property type="entry name" value="Enhancer of rudimentary"/>
    <property type="match status" value="1"/>
</dbReference>
<reference evidence="5 6" key="1">
    <citation type="submission" date="2021-04" db="EMBL/GenBank/DDBJ databases">
        <authorList>
            <person name="Bliznina A."/>
        </authorList>
    </citation>
    <scope>NUCLEOTIDE SEQUENCE [LARGE SCALE GENOMIC DNA]</scope>
</reference>
<dbReference type="Pfam" id="PF01133">
    <property type="entry name" value="ER"/>
    <property type="match status" value="1"/>
</dbReference>
<evidence type="ECO:0000256" key="4">
    <source>
        <dbReference type="PIRNR" id="PIRNR016393"/>
    </source>
</evidence>
<dbReference type="InterPro" id="IPR035912">
    <property type="entry name" value="EHR_sf"/>
</dbReference>
<name>A0ABN7SD93_OIKDI</name>
<dbReference type="PANTHER" id="PTHR12373:SF0">
    <property type="entry name" value="ENHANCER OF RUDIMENTARY HOMOLOG"/>
    <property type="match status" value="1"/>
</dbReference>
<protein>
    <recommendedName>
        <fullName evidence="3 4">Enhancer of rudimentary homolog</fullName>
    </recommendedName>
</protein>
<gene>
    <name evidence="5" type="ORF">OKIOD_LOCUS5085</name>
</gene>
<dbReference type="PIRSF" id="PIRSF016393">
    <property type="entry name" value="Enh_rudimentary"/>
    <property type="match status" value="1"/>
</dbReference>
<dbReference type="PANTHER" id="PTHR12373">
    <property type="entry name" value="ENHANCER OF RUDIMENTARY ERH"/>
    <property type="match status" value="1"/>
</dbReference>
<proteinExistence type="inferred from homology"/>
<dbReference type="Proteomes" id="UP001158576">
    <property type="component" value="Chromosome XSR"/>
</dbReference>
<dbReference type="EMBL" id="OU015569">
    <property type="protein sequence ID" value="CAG5094405.1"/>
    <property type="molecule type" value="Genomic_DNA"/>
</dbReference>
<accession>A0ABN7SD93</accession>
<dbReference type="SUPFAM" id="SSF143875">
    <property type="entry name" value="ERH-like"/>
    <property type="match status" value="1"/>
</dbReference>
<evidence type="ECO:0000256" key="1">
    <source>
        <dbReference type="ARBA" id="ARBA00003742"/>
    </source>
</evidence>
<sequence length="101" mass="11949">MSHAILLVQPNRKQESRSYADFESVNEAVEAICKIYEEQLKKENVTMKQITYDISQLFDYIDNLSDLSILVYQRTSMSYAPYNKDWIKEKIYIMLRKQAGL</sequence>
<comment type="similarity">
    <text evidence="2 4">Belongs to the E(R) family.</text>
</comment>
<evidence type="ECO:0000256" key="2">
    <source>
        <dbReference type="ARBA" id="ARBA00007491"/>
    </source>
</evidence>
<evidence type="ECO:0000313" key="6">
    <source>
        <dbReference type="Proteomes" id="UP001158576"/>
    </source>
</evidence>